<dbReference type="GO" id="GO:0033290">
    <property type="term" value="C:eukaryotic 48S preinitiation complex"/>
    <property type="evidence" value="ECO:0007669"/>
    <property type="project" value="TreeGrafter"/>
</dbReference>
<dbReference type="InterPro" id="IPR024054">
    <property type="entry name" value="TIF2_asu_middle_sf"/>
</dbReference>
<dbReference type="GO" id="GO:0005850">
    <property type="term" value="C:eukaryotic translation initiation factor 2 complex"/>
    <property type="evidence" value="ECO:0007669"/>
    <property type="project" value="TreeGrafter"/>
</dbReference>
<dbReference type="InterPro" id="IPR012340">
    <property type="entry name" value="NA-bd_OB-fold"/>
</dbReference>
<proteinExistence type="inferred from homology"/>
<dbReference type="AlphaFoldDB" id="A0A7S0MNZ6"/>
<dbReference type="InterPro" id="IPR024055">
    <property type="entry name" value="TIF2_asu_C"/>
</dbReference>
<protein>
    <recommendedName>
        <fullName evidence="4">S1 motif domain-containing protein</fullName>
    </recommendedName>
</protein>
<evidence type="ECO:0000256" key="1">
    <source>
        <dbReference type="ARBA" id="ARBA00007223"/>
    </source>
</evidence>
<accession>A0A7S0MNZ6</accession>
<organism evidence="5">
    <name type="scientific">Cryptomonas curvata</name>
    <dbReference type="NCBI Taxonomy" id="233186"/>
    <lineage>
        <taxon>Eukaryota</taxon>
        <taxon>Cryptophyceae</taxon>
        <taxon>Cryptomonadales</taxon>
        <taxon>Cryptomonadaceae</taxon>
        <taxon>Cryptomonas</taxon>
    </lineage>
</organism>
<dbReference type="PANTHER" id="PTHR10602">
    <property type="entry name" value="EUKARYOTIC TRANSLATION INITIATION FACTOR 2 SUBUNIT 1"/>
    <property type="match status" value="1"/>
</dbReference>
<dbReference type="Pfam" id="PF00575">
    <property type="entry name" value="S1"/>
    <property type="match status" value="1"/>
</dbReference>
<dbReference type="SMART" id="SM00316">
    <property type="entry name" value="S1"/>
    <property type="match status" value="1"/>
</dbReference>
<name>A0A7S0MNZ6_9CRYP</name>
<dbReference type="CDD" id="cd04452">
    <property type="entry name" value="S1_IF2_alpha"/>
    <property type="match status" value="1"/>
</dbReference>
<dbReference type="Gene3D" id="2.40.50.140">
    <property type="entry name" value="Nucleic acid-binding proteins"/>
    <property type="match status" value="1"/>
</dbReference>
<dbReference type="GO" id="GO:0043022">
    <property type="term" value="F:ribosome binding"/>
    <property type="evidence" value="ECO:0007669"/>
    <property type="project" value="TreeGrafter"/>
</dbReference>
<keyword evidence="3" id="KW-0648">Protein biosynthesis</keyword>
<dbReference type="PANTHER" id="PTHR10602:SF0">
    <property type="entry name" value="EUKARYOTIC TRANSLATION INITIATION FACTOR 2 SUBUNIT 1"/>
    <property type="match status" value="1"/>
</dbReference>
<dbReference type="PROSITE" id="PS50126">
    <property type="entry name" value="S1"/>
    <property type="match status" value="1"/>
</dbReference>
<dbReference type="FunFam" id="2.40.50.140:FF:000015">
    <property type="entry name" value="Eukaryotic translation initiation factor 2 subunit alpha"/>
    <property type="match status" value="1"/>
</dbReference>
<evidence type="ECO:0000256" key="3">
    <source>
        <dbReference type="ARBA" id="ARBA00022917"/>
    </source>
</evidence>
<evidence type="ECO:0000313" key="5">
    <source>
        <dbReference type="EMBL" id="CAD8647147.1"/>
    </source>
</evidence>
<dbReference type="GO" id="GO:0003723">
    <property type="term" value="F:RNA binding"/>
    <property type="evidence" value="ECO:0007669"/>
    <property type="project" value="InterPro"/>
</dbReference>
<comment type="similarity">
    <text evidence="1">Belongs to the eIF-2-alpha family.</text>
</comment>
<dbReference type="InterPro" id="IPR011488">
    <property type="entry name" value="TIF_2_asu"/>
</dbReference>
<dbReference type="SUPFAM" id="SSF116742">
    <property type="entry name" value="eIF2alpha middle domain-like"/>
    <property type="match status" value="1"/>
</dbReference>
<dbReference type="SUPFAM" id="SSF110993">
    <property type="entry name" value="eIF-2-alpha, C-terminal domain"/>
    <property type="match status" value="1"/>
</dbReference>
<reference evidence="5" key="1">
    <citation type="submission" date="2021-01" db="EMBL/GenBank/DDBJ databases">
        <authorList>
            <person name="Corre E."/>
            <person name="Pelletier E."/>
            <person name="Niang G."/>
            <person name="Scheremetjew M."/>
            <person name="Finn R."/>
            <person name="Kale V."/>
            <person name="Holt S."/>
            <person name="Cochrane G."/>
            <person name="Meng A."/>
            <person name="Brown T."/>
            <person name="Cohen L."/>
        </authorList>
    </citation>
    <scope>NUCLEOTIDE SEQUENCE</scope>
    <source>
        <strain evidence="5">CCAP979/52</strain>
    </source>
</reference>
<dbReference type="InterPro" id="IPR003029">
    <property type="entry name" value="S1_domain"/>
</dbReference>
<dbReference type="EMBL" id="HBEZ01045061">
    <property type="protein sequence ID" value="CAD8647147.1"/>
    <property type="molecule type" value="Transcribed_RNA"/>
</dbReference>
<dbReference type="Gene3D" id="1.10.150.190">
    <property type="entry name" value="Translation initiation factor 2, subunit 1, domain 2"/>
    <property type="match status" value="1"/>
</dbReference>
<feature type="domain" description="S1 motif" evidence="4">
    <location>
        <begin position="14"/>
        <end position="85"/>
    </location>
</feature>
<gene>
    <name evidence="5" type="ORF">CCUR1050_LOCUS24820</name>
</gene>
<evidence type="ECO:0000259" key="4">
    <source>
        <dbReference type="PROSITE" id="PS50126"/>
    </source>
</evidence>
<dbReference type="GO" id="GO:0003743">
    <property type="term" value="F:translation initiation factor activity"/>
    <property type="evidence" value="ECO:0007669"/>
    <property type="project" value="UniProtKB-KW"/>
</dbReference>
<dbReference type="Pfam" id="PF07541">
    <property type="entry name" value="EIF_2_alpha"/>
    <property type="match status" value="1"/>
</dbReference>
<dbReference type="InterPro" id="IPR044126">
    <property type="entry name" value="S1_IF2_alpha"/>
</dbReference>
<evidence type="ECO:0000256" key="2">
    <source>
        <dbReference type="ARBA" id="ARBA00022540"/>
    </source>
</evidence>
<keyword evidence="2" id="KW-0396">Initiation factor</keyword>
<sequence length="266" mass="31041">MDIRTYEHFYPIVGNVTIVLIKEIIEMGAYVQLLEFDNTQGMLMMSEISRRKIRSLNKLIKIGKTEVIMIIRVDYEKGYIDVSKRQILENEILYMEKKWNYSKNVNSITSHLSRCVVLNCEDSKIRWIWLLYRKYGHAIRGIKKSANNSNKTFIGLDIFQLEEIKLLKILEKKIIQASNNISVEFELFIFSKNGIKVTKKLIEQQLKTFKEKQIEVRMIVPPVFAITLYNETKKTGIKTIMGVLSNISQSVKKKNGSLIVKKLNLK</sequence>
<dbReference type="Gene3D" id="3.30.70.1130">
    <property type="entry name" value="EIF_2_alpha"/>
    <property type="match status" value="1"/>
</dbReference>
<dbReference type="SUPFAM" id="SSF50249">
    <property type="entry name" value="Nucleic acid-binding proteins"/>
    <property type="match status" value="1"/>
</dbReference>